<name>A0A2U2MWE3_9GAMM</name>
<keyword evidence="13" id="KW-1185">Reference proteome</keyword>
<dbReference type="FunFam" id="3.40.960.10:FF:000002">
    <property type="entry name" value="DNA helicase related protein"/>
    <property type="match status" value="1"/>
</dbReference>
<feature type="region of interest" description="Disordered" evidence="7">
    <location>
        <begin position="1770"/>
        <end position="1821"/>
    </location>
</feature>
<reference evidence="12 13" key="1">
    <citation type="submission" date="2018-05" db="EMBL/GenBank/DDBJ databases">
        <title>Spiribacter halobius sp. nov., a moderately halophilic bacterium isolated from marine solar saltern.</title>
        <authorList>
            <person name="Zheng W.-S."/>
            <person name="Lu D.-C."/>
            <person name="Du Z.-J."/>
        </authorList>
    </citation>
    <scope>NUCLEOTIDE SEQUENCE [LARGE SCALE GENOMIC DNA]</scope>
    <source>
        <strain evidence="12 13">E85</strain>
    </source>
</reference>
<protein>
    <submittedName>
        <fullName evidence="12">DNA helicase</fullName>
    </submittedName>
</protein>
<dbReference type="Proteomes" id="UP000245474">
    <property type="component" value="Unassembled WGS sequence"/>
</dbReference>
<keyword evidence="3" id="KW-0378">Hydrolase</keyword>
<dbReference type="SUPFAM" id="SSF52980">
    <property type="entry name" value="Restriction endonuclease-like"/>
    <property type="match status" value="1"/>
</dbReference>
<comment type="similarity">
    <text evidence="1">Belongs to the DNA2/NAM7 helicase family.</text>
</comment>
<organism evidence="12 13">
    <name type="scientific">Sediminicurvatus halobius</name>
    <dbReference type="NCBI Taxonomy" id="2182432"/>
    <lineage>
        <taxon>Bacteria</taxon>
        <taxon>Pseudomonadati</taxon>
        <taxon>Pseudomonadota</taxon>
        <taxon>Gammaproteobacteria</taxon>
        <taxon>Chromatiales</taxon>
        <taxon>Ectothiorhodospiraceae</taxon>
        <taxon>Sediminicurvatus</taxon>
    </lineage>
</organism>
<sequence length="1993" mass="221735">MESRDGTDDVAVLSVTAEHVNFACQQNNVPILRDLAVRNDGSQALENLTVEISSEPAFVTTRTWVVDRLAPGDQVHLNDRRVALDPGLLWQLTEAVTGLVRLRVLAGDEELTRTEKPVELLARMEWGGAAYMPEMIAAFVTPNDAAVERILKAASEHLQRAQMPSGLDGYQSGSPQRVAYLISAIWASIGSLGISYASPPASFERNGQKIRTPSHILESGLATCLDLTVLFASCLEQAGLHPIIVFTRGHSFVGCWLQDEQFASVLVDDVTSLRKRLQLREAIFFETTLVTQAHPPAFKVAMKQAQEALGEERDDQFELAVDVRRARMQRIRPIPTGREPTQLDPGAGAQEKANAGLDVEAFDDIPDAVSATEPEVEDTPVTRLDRWQRKLLDLSLRNRLLNFRPSKRSVSIRCPDPGLLEDLLADNQKIRIVSSPKMMDEQQGRSAELHRQEHNEDAEEAYALEALRRREVVVDLAPDELDRRLVELFRAARASLQEGGANTLFLAFGFLAWRKGDGKEERRHRAPLVLVPVRLERRSVRAGMRLVLHDDEPRVNPTLLQMLEQDFGLKVPELIGPLPTDEHGVDVRAIWQAMTRAIREQEGWEVVEEVTLSTFSFAKYLMWKDLVDRTEILKENPVVRHLIESPKEVYPSEIPFPKPRELDEAYPPQRTFTPLPADSSQLAAVMAAAEGKDFVLEGPPGTGKSQTISNMIAQCVTEGRTVLFVSEKTAALEVVYRRLRDVGLDSFCLELHSSKARKLDVLEQLRKAWDARADVDAERWEREARRLARLREKLNAFVQHLHQEFPNGLTPHYAIGKVIAGRDVPVVSLEWSSPEAHDREALEGLRDVAARIDLDSAALGSIAESPFAGVAAADWSPTWQRELIDGAKQALPAVTTCARRAQAFEAACGLPARAMTQDRLDALTRLGSLLPQAYGEDYGFALEAQGPKRLSRLQEGVELLEARAEAVARLSCAYIPDALSTLPVEELQAFWEEADSKWWPGSALLRRRVRTALRRAVRKGSKPNASVDLPVLAEIQRLDAALAEYESLASDTNGLWAGLNTPVDAVRGTLELLSQLRATIGTLAATPDDLMDTQAAVRRLLTDGNALLAADGSVGRAAEALLSARKTLDEHLQALAARAGSTVDDLAPREADDWPKSLADKLSRWVAEENTLRAWCAWRRVRDEALAKGLAPLVRAVENGAVETGAVSETLEVNYCRWWINSVVDRDEVLRSFVPAEHEHTISEFARLDEEFTRLTQAYIRAKLSGELPTKGEVTRNSEWGVLKRELEKKRRHKPLRQLVEEMPTALTRLTPCLLMSPLSIAQYLSPEQAQFDVVIFDEASQIPVWDAVGAIARGRQVVIVGDPKQLPPTTFFDRADDDEHEDEDVERDLESILDECMGANLPVERLNWHYRSRHESLIAFSNQRYYGGGLVTFPAPVTNDRAVSFHHVPDGVYQKGGARTNQEEARALVADVMRRIRNPDFAAKNLSIGVVTFNTEQQRLIEDLFDEERRNAPETEPWFADDALEPIMVKNLESVQGDERDIIYFSVTYGPDRQGRVSMNFGPLNRDGGERRLNVAVTRAREELRVFATLKAEQINLARTQAIGVRDFRHFLEYAERGPRALAEATHIPGGEFDSPFEQAVATALVERGWELHAQVGVSGFRVDLGVVHPDAPGIYLAGVECDGATYHRAATARDRDKLREAVLRGLGWEILRVWSTDWWVDAPGALETLDCRLTELLESSRAQRAAEAEAEAARQEADDTLAAETSADVDDESLDAEGHEAAEADEGVPEVEPVGRALYAEGPTSSGGPPQPGPDLFEEAGPIIRYRPCEMQAFQGELSAEQFYEPGYNPILKRLIEAVVEAEGPIRDELLVRRIARAHGFQRAGGRIRKRVMAFATRVGVQTKEAGSAFFWSPNAPPESWCWFREPEAGESRSVDDIAREELATLARHTRRQGLDGEAQIREMAAYCGIKRLSSTARARLLQACESDATE</sequence>
<feature type="domain" description="Restriction endonuclease type II-like" evidence="11">
    <location>
        <begin position="1638"/>
        <end position="1732"/>
    </location>
</feature>
<dbReference type="EMBL" id="QFFI01000045">
    <property type="protein sequence ID" value="PWG61188.1"/>
    <property type="molecule type" value="Genomic_DNA"/>
</dbReference>
<evidence type="ECO:0000256" key="5">
    <source>
        <dbReference type="ARBA" id="ARBA00022840"/>
    </source>
</evidence>
<evidence type="ECO:0000256" key="3">
    <source>
        <dbReference type="ARBA" id="ARBA00022801"/>
    </source>
</evidence>
<dbReference type="InterPro" id="IPR027417">
    <property type="entry name" value="P-loop_NTPase"/>
</dbReference>
<keyword evidence="5" id="KW-0067">ATP-binding</keyword>
<dbReference type="SUPFAM" id="SSF52540">
    <property type="entry name" value="P-loop containing nucleoside triphosphate hydrolases"/>
    <property type="match status" value="1"/>
</dbReference>
<keyword evidence="6" id="KW-0175">Coiled coil</keyword>
<dbReference type="GO" id="GO:0005524">
    <property type="term" value="F:ATP binding"/>
    <property type="evidence" value="ECO:0007669"/>
    <property type="project" value="UniProtKB-KW"/>
</dbReference>
<evidence type="ECO:0000259" key="10">
    <source>
        <dbReference type="Pfam" id="PF13087"/>
    </source>
</evidence>
<dbReference type="InterPro" id="IPR047187">
    <property type="entry name" value="SF1_C_Upf1"/>
</dbReference>
<dbReference type="GO" id="GO:0043139">
    <property type="term" value="F:5'-3' DNA helicase activity"/>
    <property type="evidence" value="ECO:0007669"/>
    <property type="project" value="TreeGrafter"/>
</dbReference>
<dbReference type="InterPro" id="IPR011335">
    <property type="entry name" value="Restrct_endonuc-II-like"/>
</dbReference>
<dbReference type="FunFam" id="3.40.50.300:FF:002475">
    <property type="entry name" value="DNA helicase related protein"/>
    <property type="match status" value="1"/>
</dbReference>
<evidence type="ECO:0000313" key="12">
    <source>
        <dbReference type="EMBL" id="PWG61188.1"/>
    </source>
</evidence>
<dbReference type="OrthoDB" id="9757917at2"/>
<dbReference type="Pfam" id="PF11784">
    <property type="entry name" value="DUF3320"/>
    <property type="match status" value="1"/>
</dbReference>
<gene>
    <name evidence="12" type="ORF">DEM34_17770</name>
</gene>
<keyword evidence="2" id="KW-0547">Nucleotide-binding</keyword>
<evidence type="ECO:0000259" key="8">
    <source>
        <dbReference type="Pfam" id="PF11784"/>
    </source>
</evidence>
<dbReference type="InterPro" id="IPR041679">
    <property type="entry name" value="DNA2/NAM7-like_C"/>
</dbReference>
<evidence type="ECO:0000256" key="4">
    <source>
        <dbReference type="ARBA" id="ARBA00022806"/>
    </source>
</evidence>
<dbReference type="InterPro" id="IPR041677">
    <property type="entry name" value="DNA2/NAM7_AAA_11"/>
</dbReference>
<feature type="domain" description="DNA2/NAM7 helicase helicase" evidence="9">
    <location>
        <begin position="1285"/>
        <end position="1372"/>
    </location>
</feature>
<evidence type="ECO:0000259" key="11">
    <source>
        <dbReference type="Pfam" id="PF18741"/>
    </source>
</evidence>
<dbReference type="Pfam" id="PF13195">
    <property type="entry name" value="DUF4011"/>
    <property type="match status" value="1"/>
</dbReference>
<evidence type="ECO:0000313" key="13">
    <source>
        <dbReference type="Proteomes" id="UP000245474"/>
    </source>
</evidence>
<dbReference type="PANTHER" id="PTHR43788">
    <property type="entry name" value="DNA2/NAM7 HELICASE FAMILY MEMBER"/>
    <property type="match status" value="1"/>
</dbReference>
<keyword evidence="4 12" id="KW-0347">Helicase</keyword>
<proteinExistence type="inferred from homology"/>
<dbReference type="RefSeq" id="WP_109680172.1">
    <property type="nucleotide sequence ID" value="NZ_CP086615.1"/>
</dbReference>
<feature type="coiled-coil region" evidence="6">
    <location>
        <begin position="1738"/>
        <end position="1765"/>
    </location>
</feature>
<dbReference type="Gene3D" id="3.40.50.300">
    <property type="entry name" value="P-loop containing nucleotide triphosphate hydrolases"/>
    <property type="match status" value="3"/>
</dbReference>
<evidence type="ECO:0000256" key="7">
    <source>
        <dbReference type="SAM" id="MobiDB-lite"/>
    </source>
</evidence>
<dbReference type="InterPro" id="IPR021754">
    <property type="entry name" value="DUF3320"/>
</dbReference>
<dbReference type="Pfam" id="PF13086">
    <property type="entry name" value="AAA_11"/>
    <property type="match status" value="1"/>
</dbReference>
<dbReference type="InterPro" id="IPR025103">
    <property type="entry name" value="DUF4011"/>
</dbReference>
<dbReference type="PANTHER" id="PTHR43788:SF8">
    <property type="entry name" value="DNA-BINDING PROTEIN SMUBP-2"/>
    <property type="match status" value="1"/>
</dbReference>
<dbReference type="GO" id="GO:0016787">
    <property type="term" value="F:hydrolase activity"/>
    <property type="evidence" value="ECO:0007669"/>
    <property type="project" value="UniProtKB-KW"/>
</dbReference>
<dbReference type="Pfam" id="PF18741">
    <property type="entry name" value="MTES_1575"/>
    <property type="match status" value="1"/>
</dbReference>
<dbReference type="InterPro" id="IPR050534">
    <property type="entry name" value="Coronavir_polyprotein_1ab"/>
</dbReference>
<dbReference type="FunFam" id="3.40.50.300:FF:002063">
    <property type="entry name" value="DNA helicase related protein"/>
    <property type="match status" value="1"/>
</dbReference>
<evidence type="ECO:0000256" key="1">
    <source>
        <dbReference type="ARBA" id="ARBA00007913"/>
    </source>
</evidence>
<feature type="domain" description="DUF3320" evidence="8">
    <location>
        <begin position="1844"/>
        <end position="1892"/>
    </location>
</feature>
<dbReference type="InterPro" id="IPR049468">
    <property type="entry name" value="Restrct_endonuc-II-like_dom"/>
</dbReference>
<dbReference type="Gene3D" id="3.40.960.10">
    <property type="entry name" value="VSR Endonuclease"/>
    <property type="match status" value="1"/>
</dbReference>
<dbReference type="Pfam" id="PF13087">
    <property type="entry name" value="AAA_12"/>
    <property type="match status" value="1"/>
</dbReference>
<accession>A0A2U2MWE3</accession>
<dbReference type="CDD" id="cd18808">
    <property type="entry name" value="SF1_C_Upf1"/>
    <property type="match status" value="1"/>
</dbReference>
<evidence type="ECO:0000256" key="6">
    <source>
        <dbReference type="SAM" id="Coils"/>
    </source>
</evidence>
<evidence type="ECO:0000259" key="9">
    <source>
        <dbReference type="Pfam" id="PF13086"/>
    </source>
</evidence>
<comment type="caution">
    <text evidence="12">The sequence shown here is derived from an EMBL/GenBank/DDBJ whole genome shotgun (WGS) entry which is preliminary data.</text>
</comment>
<evidence type="ECO:0000256" key="2">
    <source>
        <dbReference type="ARBA" id="ARBA00022741"/>
    </source>
</evidence>
<feature type="domain" description="DNA2/NAM7 helicase-like C-terminal" evidence="10">
    <location>
        <begin position="1392"/>
        <end position="1589"/>
    </location>
</feature>